<gene>
    <name evidence="2" type="ORF">clem_05340</name>
</gene>
<dbReference type="KEGG" id="lcd:clem_05340"/>
<dbReference type="RefSeq" id="WP_232505570.1">
    <property type="nucleotide sequence ID" value="NZ_CP016397.1"/>
</dbReference>
<accession>A0A222P192</accession>
<proteinExistence type="predicted"/>
<keyword evidence="3" id="KW-1185">Reference proteome</keyword>
<dbReference type="AlphaFoldDB" id="A0A222P192"/>
<name>A0A222P192_9GAMM</name>
<feature type="domain" description="Antitoxin Xre-like helix-turn-helix" evidence="1">
    <location>
        <begin position="18"/>
        <end position="78"/>
    </location>
</feature>
<organism evidence="2 3">
    <name type="scientific">Legionella clemsonensis</name>
    <dbReference type="NCBI Taxonomy" id="1867846"/>
    <lineage>
        <taxon>Bacteria</taxon>
        <taxon>Pseudomonadati</taxon>
        <taxon>Pseudomonadota</taxon>
        <taxon>Gammaproteobacteria</taxon>
        <taxon>Legionellales</taxon>
        <taxon>Legionellaceae</taxon>
        <taxon>Legionella</taxon>
    </lineage>
</organism>
<dbReference type="EMBL" id="CP016397">
    <property type="protein sequence ID" value="ASQ45624.1"/>
    <property type="molecule type" value="Genomic_DNA"/>
</dbReference>
<sequence>MDQIKETIMKTSAQVALAVPNEVAWKALKNLVERFNFTKEEALRLMGDMPVSSYYKGINKHDGNLTRDEKERISLLLGIYKNLRILFVDSNQAMSWINRENTLPPFNGITPRSYLMEGSLLRLAEVRRFLDFWRGY</sequence>
<evidence type="ECO:0000259" key="1">
    <source>
        <dbReference type="Pfam" id="PF20432"/>
    </source>
</evidence>
<evidence type="ECO:0000313" key="3">
    <source>
        <dbReference type="Proteomes" id="UP000201728"/>
    </source>
</evidence>
<protein>
    <recommendedName>
        <fullName evidence="1">Antitoxin Xre-like helix-turn-helix domain-containing protein</fullName>
    </recommendedName>
</protein>
<dbReference type="InterPro" id="IPR046847">
    <property type="entry name" value="Xre-like_HTH"/>
</dbReference>
<evidence type="ECO:0000313" key="2">
    <source>
        <dbReference type="EMBL" id="ASQ45624.1"/>
    </source>
</evidence>
<reference evidence="3" key="1">
    <citation type="submission" date="2016-07" db="EMBL/GenBank/DDBJ databases">
        <authorList>
            <person name="Florea S."/>
            <person name="Webb J.S."/>
            <person name="Jaromczyk J."/>
            <person name="Schardl C.L."/>
        </authorList>
    </citation>
    <scope>NUCLEOTIDE SEQUENCE [LARGE SCALE GENOMIC DNA]</scope>
    <source>
        <strain evidence="3">CDC-D5610</strain>
    </source>
</reference>
<dbReference type="Proteomes" id="UP000201728">
    <property type="component" value="Chromosome"/>
</dbReference>
<dbReference type="Pfam" id="PF20432">
    <property type="entry name" value="Xre-like-HTH"/>
    <property type="match status" value="1"/>
</dbReference>
<dbReference type="GO" id="GO:0003677">
    <property type="term" value="F:DNA binding"/>
    <property type="evidence" value="ECO:0007669"/>
    <property type="project" value="InterPro"/>
</dbReference>